<dbReference type="InterPro" id="IPR000649">
    <property type="entry name" value="IF-2B-related"/>
</dbReference>
<dbReference type="SUPFAM" id="SSF100950">
    <property type="entry name" value="NagB/RpiA/CoA transferase-like"/>
    <property type="match status" value="1"/>
</dbReference>
<dbReference type="PANTHER" id="PTHR10233">
    <property type="entry name" value="TRANSLATION INITIATION FACTOR EIF-2B"/>
    <property type="match status" value="1"/>
</dbReference>
<keyword evidence="11" id="KW-1185">Reference proteome</keyword>
<evidence type="ECO:0000256" key="2">
    <source>
        <dbReference type="ARBA" id="ARBA00007251"/>
    </source>
</evidence>
<evidence type="ECO:0000256" key="4">
    <source>
        <dbReference type="ARBA" id="ARBA00022540"/>
    </source>
</evidence>
<evidence type="ECO:0000256" key="7">
    <source>
        <dbReference type="ARBA" id="ARBA00044356"/>
    </source>
</evidence>
<evidence type="ECO:0000313" key="10">
    <source>
        <dbReference type="EMBL" id="CAB0034442.1"/>
    </source>
</evidence>
<dbReference type="AlphaFoldDB" id="A0A6H5ICS3"/>
<dbReference type="InterPro" id="IPR037171">
    <property type="entry name" value="NagB/RpiA_transferase-like"/>
</dbReference>
<name>A0A6H5ICS3_9HYME</name>
<evidence type="ECO:0000313" key="11">
    <source>
        <dbReference type="Proteomes" id="UP000479190"/>
    </source>
</evidence>
<proteinExistence type="inferred from homology"/>
<dbReference type="Pfam" id="PF01008">
    <property type="entry name" value="IF-2B"/>
    <property type="match status" value="2"/>
</dbReference>
<reference evidence="10 11" key="1">
    <citation type="submission" date="2020-02" db="EMBL/GenBank/DDBJ databases">
        <authorList>
            <person name="Ferguson B K."/>
        </authorList>
    </citation>
    <scope>NUCLEOTIDE SEQUENCE [LARGE SCALE GENOMIC DNA]</scope>
</reference>
<keyword evidence="4" id="KW-0396">Initiation factor</keyword>
<accession>A0A6H5ICS3</accession>
<dbReference type="GO" id="GO:0003743">
    <property type="term" value="F:translation initiation factor activity"/>
    <property type="evidence" value="ECO:0007669"/>
    <property type="project" value="UniProtKB-KW"/>
</dbReference>
<dbReference type="Gene3D" id="3.40.50.10470">
    <property type="entry name" value="Translation initiation factor eif-2b, domain 2"/>
    <property type="match status" value="1"/>
</dbReference>
<evidence type="ECO:0000256" key="6">
    <source>
        <dbReference type="ARBA" id="ARBA00044147"/>
    </source>
</evidence>
<evidence type="ECO:0000256" key="5">
    <source>
        <dbReference type="ARBA" id="ARBA00022917"/>
    </source>
</evidence>
<keyword evidence="3" id="KW-0963">Cytoplasm</keyword>
<dbReference type="EMBL" id="CADCXV010000741">
    <property type="protein sequence ID" value="CAB0034442.1"/>
    <property type="molecule type" value="Genomic_DNA"/>
</dbReference>
<dbReference type="InterPro" id="IPR042529">
    <property type="entry name" value="IF_2B-like_C"/>
</dbReference>
<evidence type="ECO:0000256" key="8">
    <source>
        <dbReference type="ARBA" id="ARBA00046432"/>
    </source>
</evidence>
<evidence type="ECO:0000256" key="3">
    <source>
        <dbReference type="ARBA" id="ARBA00022490"/>
    </source>
</evidence>
<dbReference type="GO" id="GO:0005829">
    <property type="term" value="C:cytosol"/>
    <property type="evidence" value="ECO:0007669"/>
    <property type="project" value="UniProtKB-SubCell"/>
</dbReference>
<keyword evidence="5" id="KW-0648">Protein biosynthesis</keyword>
<comment type="subunit">
    <text evidence="8">Component of the translation initiation factor 2B (eIF2B) complex which is a heterodecamer of two sets of five different subunits: alpha, beta, gamma, delta and epsilon. Subunits alpha, beta and delta comprise a regulatory subcomplex and subunits epsilon and gamma comprise a catalytic subcomplex. Within the complex, the hexameric regulatory complex resides at the center, with the two heterodimeric catalytic subcomplexes bound on opposite sides.</text>
</comment>
<dbReference type="Proteomes" id="UP000479190">
    <property type="component" value="Unassembled WGS sequence"/>
</dbReference>
<dbReference type="PANTHER" id="PTHR10233:SF14">
    <property type="entry name" value="TRANSLATION INITIATION FACTOR EIF-2B SUBUNIT DELTA"/>
    <property type="match status" value="1"/>
</dbReference>
<evidence type="ECO:0000256" key="1">
    <source>
        <dbReference type="ARBA" id="ARBA00004514"/>
    </source>
</evidence>
<gene>
    <name evidence="10" type="ORF">TBRA_LOCUS6340</name>
</gene>
<protein>
    <recommendedName>
        <fullName evidence="6">Translation initiation factor eIF2B subunit delta</fullName>
    </recommendedName>
    <alternativeName>
        <fullName evidence="7">eIF2B GDP-GTP exchange factor subunit delta</fullName>
    </alternativeName>
</protein>
<organism evidence="10 11">
    <name type="scientific">Trichogramma brassicae</name>
    <dbReference type="NCBI Taxonomy" id="86971"/>
    <lineage>
        <taxon>Eukaryota</taxon>
        <taxon>Metazoa</taxon>
        <taxon>Ecdysozoa</taxon>
        <taxon>Arthropoda</taxon>
        <taxon>Hexapoda</taxon>
        <taxon>Insecta</taxon>
        <taxon>Pterygota</taxon>
        <taxon>Neoptera</taxon>
        <taxon>Endopterygota</taxon>
        <taxon>Hymenoptera</taxon>
        <taxon>Apocrita</taxon>
        <taxon>Proctotrupomorpha</taxon>
        <taxon>Chalcidoidea</taxon>
        <taxon>Trichogrammatidae</taxon>
        <taxon>Trichogramma</taxon>
    </lineage>
</organism>
<evidence type="ECO:0000256" key="9">
    <source>
        <dbReference type="RuleBase" id="RU003814"/>
    </source>
</evidence>
<comment type="similarity">
    <text evidence="2 9">Belongs to the eIF-2B alpha/beta/delta subunits family.</text>
</comment>
<dbReference type="OrthoDB" id="10254737at2759"/>
<comment type="subcellular location">
    <subcellularLocation>
        <location evidence="1">Cytoplasm</location>
        <location evidence="1">Cytosol</location>
    </subcellularLocation>
</comment>
<sequence>MALESSYIVQWNLITFPTNLITTRSDKYFPRKIGKSAEKTLLKTQDDKVSTAPANTVRVRPQCKKTNNIKDSVCEVKLFKHLYSYNKNSSIILNPKNMNVHPSILKLGIKYANKIIVGSNSRCVAFLNAIKDLINDYTKPANVDFTRGLKNSIQESLSYLDTCRPSSANMFASTVHLEGRISTLPLTMTDDEVKRKLTNIIDDYIEEQILLADRAISNSINKKIMYQDTLVVYGFSSLIYSILLEAHKTGKNLKIIVVDGHPWLEGRELLRRLSKHGIDCSYMMMNALSFVMPQVIIDNLRNYVFFKIKYLIIYFSTGAAMVNKVLLGAHAILANGAVMARVGTSQIALTAKAFSVPVLVVCGAHKSCERVQTDSFVYNEIGDPDFLLENSLFCIRKRGIVNWKSKKSLSLLNITYDVTPANLVNAVITELAVLHGTSIPVILRLKPSEI</sequence>